<sequence length="187" mass="20975">MTNWQTGEDGNVFEMIKSNGGPGLWIRRLTWGKTCARIVAAGEFTGAAPYFGNPSVLMDVFTLDGELMDELAPVPAPGTFKTWRRWPEPAWAGKIALRSLDDPRIAEALYRLDKKRQKLPGMQHAPKATDQDRLYLTVPFARKDEAKLLGARWAPQQRSWWLSSENGAAVERARQLGFLTKAQDSDS</sequence>
<evidence type="ECO:0000313" key="3">
    <source>
        <dbReference type="Proteomes" id="UP000757604"/>
    </source>
</evidence>
<dbReference type="EMBL" id="JAEUAO010000001">
    <property type="protein sequence ID" value="MBW9062012.1"/>
    <property type="molecule type" value="Genomic_DNA"/>
</dbReference>
<reference evidence="2 3" key="1">
    <citation type="journal article" date="2021" name="MBio">
        <title>Poor Competitiveness of Bradyrhizobium in Pigeon Pea Root Colonization in Indian Soils.</title>
        <authorList>
            <person name="Chalasani D."/>
            <person name="Basu A."/>
            <person name="Pullabhotla S.V.S.R.N."/>
            <person name="Jorrin B."/>
            <person name="Neal A.L."/>
            <person name="Poole P.S."/>
            <person name="Podile A.R."/>
            <person name="Tkacz A."/>
        </authorList>
    </citation>
    <scope>NUCLEOTIDE SEQUENCE [LARGE SCALE GENOMIC DNA]</scope>
    <source>
        <strain evidence="2 3">HU44</strain>
    </source>
</reference>
<evidence type="ECO:0000313" key="2">
    <source>
        <dbReference type="EMBL" id="MBW9062012.1"/>
    </source>
</evidence>
<dbReference type="RefSeq" id="WP_220370107.1">
    <property type="nucleotide sequence ID" value="NZ_JAEUAO010000001.1"/>
</dbReference>
<gene>
    <name evidence="2" type="ORF">JNB71_01665</name>
</gene>
<comment type="caution">
    <text evidence="2">The sequence shown here is derived from an EMBL/GenBank/DDBJ whole genome shotgun (WGS) entry which is preliminary data.</text>
</comment>
<organism evidence="2 3">
    <name type="scientific">Rhizobium herbae</name>
    <dbReference type="NCBI Taxonomy" id="508661"/>
    <lineage>
        <taxon>Bacteria</taxon>
        <taxon>Pseudomonadati</taxon>
        <taxon>Pseudomonadota</taxon>
        <taxon>Alphaproteobacteria</taxon>
        <taxon>Hyphomicrobiales</taxon>
        <taxon>Rhizobiaceae</taxon>
        <taxon>Rhizobium/Agrobacterium group</taxon>
        <taxon>Rhizobium</taxon>
    </lineage>
</organism>
<name>A0ABS7H650_9HYPH</name>
<proteinExistence type="predicted"/>
<dbReference type="Proteomes" id="UP000757604">
    <property type="component" value="Unassembled WGS sequence"/>
</dbReference>
<evidence type="ECO:0000259" key="1">
    <source>
        <dbReference type="Pfam" id="PF18974"/>
    </source>
</evidence>
<dbReference type="InterPro" id="IPR043764">
    <property type="entry name" value="DUF5710"/>
</dbReference>
<feature type="domain" description="DUF5710" evidence="1">
    <location>
        <begin position="133"/>
        <end position="164"/>
    </location>
</feature>
<accession>A0ABS7H650</accession>
<dbReference type="Pfam" id="PF18974">
    <property type="entry name" value="DUF5710"/>
    <property type="match status" value="1"/>
</dbReference>
<keyword evidence="3" id="KW-1185">Reference proteome</keyword>
<protein>
    <recommendedName>
        <fullName evidence="1">DUF5710 domain-containing protein</fullName>
    </recommendedName>
</protein>